<evidence type="ECO:0000313" key="4">
    <source>
        <dbReference type="EMBL" id="GGA17371.1"/>
    </source>
</evidence>
<evidence type="ECO:0000256" key="1">
    <source>
        <dbReference type="ARBA" id="ARBA00022553"/>
    </source>
</evidence>
<sequence>MPYLLDDAMAASTAEPYLLVADDDEPTRCFLGDAFRQFGARVVFAASGSEAIALARNETFDLLVLDCRMPGGGAVDILNRLRNDPEANSGCRPAVASSAELDIQAQQALLATGFHAVLLKPCTMADLRGILTLAAVGLRNVPVLDDGQALHTSGTPAVVQALRGLLRQELLGINQDLDELSLDPKTLEARLHKLRSSCGFCGATSLSEHIVSLQQHLKLDHRGAMLPLMDFRRSMQETIEALPVA</sequence>
<comment type="caution">
    <text evidence="4">The sequence shown here is derived from an EMBL/GenBank/DDBJ whole genome shotgun (WGS) entry which is preliminary data.</text>
</comment>
<name>A0ABQ1FK60_9GAMM</name>
<dbReference type="SUPFAM" id="SSF52172">
    <property type="entry name" value="CheY-like"/>
    <property type="match status" value="1"/>
</dbReference>
<proteinExistence type="predicted"/>
<keyword evidence="1 2" id="KW-0597">Phosphoprotein</keyword>
<accession>A0ABQ1FK60</accession>
<feature type="domain" description="Response regulatory" evidence="3">
    <location>
        <begin position="17"/>
        <end position="135"/>
    </location>
</feature>
<dbReference type="EMBL" id="BMJA01000001">
    <property type="protein sequence ID" value="GGA17371.1"/>
    <property type="molecule type" value="Genomic_DNA"/>
</dbReference>
<protein>
    <recommendedName>
        <fullName evidence="3">Response regulatory domain-containing protein</fullName>
    </recommendedName>
</protein>
<dbReference type="InterPro" id="IPR050595">
    <property type="entry name" value="Bact_response_regulator"/>
</dbReference>
<dbReference type="InterPro" id="IPR001789">
    <property type="entry name" value="Sig_transdc_resp-reg_receiver"/>
</dbReference>
<dbReference type="PROSITE" id="PS50110">
    <property type="entry name" value="RESPONSE_REGULATORY"/>
    <property type="match status" value="1"/>
</dbReference>
<organism evidence="4 5">
    <name type="scientific">Dyella nitratireducens</name>
    <dbReference type="NCBI Taxonomy" id="1849580"/>
    <lineage>
        <taxon>Bacteria</taxon>
        <taxon>Pseudomonadati</taxon>
        <taxon>Pseudomonadota</taxon>
        <taxon>Gammaproteobacteria</taxon>
        <taxon>Lysobacterales</taxon>
        <taxon>Rhodanobacteraceae</taxon>
        <taxon>Dyella</taxon>
    </lineage>
</organism>
<dbReference type="Pfam" id="PF00072">
    <property type="entry name" value="Response_reg"/>
    <property type="match status" value="1"/>
</dbReference>
<dbReference type="PANTHER" id="PTHR44591:SF3">
    <property type="entry name" value="RESPONSE REGULATORY DOMAIN-CONTAINING PROTEIN"/>
    <property type="match status" value="1"/>
</dbReference>
<feature type="modified residue" description="4-aspartylphosphate" evidence="2">
    <location>
        <position position="66"/>
    </location>
</feature>
<keyword evidence="5" id="KW-1185">Reference proteome</keyword>
<dbReference type="SUPFAM" id="SSF47226">
    <property type="entry name" value="Histidine-containing phosphotransfer domain, HPT domain"/>
    <property type="match status" value="1"/>
</dbReference>
<reference evidence="5" key="1">
    <citation type="journal article" date="2019" name="Int. J. Syst. Evol. Microbiol.">
        <title>The Global Catalogue of Microorganisms (GCM) 10K type strain sequencing project: providing services to taxonomists for standard genome sequencing and annotation.</title>
        <authorList>
            <consortium name="The Broad Institute Genomics Platform"/>
            <consortium name="The Broad Institute Genome Sequencing Center for Infectious Disease"/>
            <person name="Wu L."/>
            <person name="Ma J."/>
        </authorList>
    </citation>
    <scope>NUCLEOTIDE SEQUENCE [LARGE SCALE GENOMIC DNA]</scope>
    <source>
        <strain evidence="5">CGMCC 1.15439</strain>
    </source>
</reference>
<dbReference type="Gene3D" id="3.40.50.2300">
    <property type="match status" value="1"/>
</dbReference>
<evidence type="ECO:0000313" key="5">
    <source>
        <dbReference type="Proteomes" id="UP000620046"/>
    </source>
</evidence>
<dbReference type="RefSeq" id="WP_229720584.1">
    <property type="nucleotide sequence ID" value="NZ_BMJA01000001.1"/>
</dbReference>
<dbReference type="CDD" id="cd00156">
    <property type="entry name" value="REC"/>
    <property type="match status" value="1"/>
</dbReference>
<dbReference type="PANTHER" id="PTHR44591">
    <property type="entry name" value="STRESS RESPONSE REGULATOR PROTEIN 1"/>
    <property type="match status" value="1"/>
</dbReference>
<dbReference type="InterPro" id="IPR036641">
    <property type="entry name" value="HPT_dom_sf"/>
</dbReference>
<dbReference type="Proteomes" id="UP000620046">
    <property type="component" value="Unassembled WGS sequence"/>
</dbReference>
<evidence type="ECO:0000256" key="2">
    <source>
        <dbReference type="PROSITE-ProRule" id="PRU00169"/>
    </source>
</evidence>
<gene>
    <name evidence="4" type="ORF">GCM10010981_01410</name>
</gene>
<dbReference type="Gene3D" id="1.20.120.160">
    <property type="entry name" value="HPT domain"/>
    <property type="match status" value="1"/>
</dbReference>
<dbReference type="SMART" id="SM00448">
    <property type="entry name" value="REC"/>
    <property type="match status" value="1"/>
</dbReference>
<dbReference type="InterPro" id="IPR011006">
    <property type="entry name" value="CheY-like_superfamily"/>
</dbReference>
<evidence type="ECO:0000259" key="3">
    <source>
        <dbReference type="PROSITE" id="PS50110"/>
    </source>
</evidence>